<evidence type="ECO:0000256" key="1">
    <source>
        <dbReference type="SAM" id="MobiDB-lite"/>
    </source>
</evidence>
<feature type="compositionally biased region" description="Basic residues" evidence="1">
    <location>
        <begin position="65"/>
        <end position="79"/>
    </location>
</feature>
<feature type="region of interest" description="Disordered" evidence="1">
    <location>
        <begin position="1"/>
        <end position="79"/>
    </location>
</feature>
<evidence type="ECO:0000313" key="3">
    <source>
        <dbReference type="Proteomes" id="UP000326396"/>
    </source>
</evidence>
<dbReference type="EMBL" id="SZYD01000012">
    <property type="protein sequence ID" value="KAD4585264.1"/>
    <property type="molecule type" value="Genomic_DNA"/>
</dbReference>
<feature type="compositionally biased region" description="Polar residues" evidence="1">
    <location>
        <begin position="1"/>
        <end position="12"/>
    </location>
</feature>
<proteinExistence type="predicted"/>
<feature type="compositionally biased region" description="Basic and acidic residues" evidence="1">
    <location>
        <begin position="36"/>
        <end position="58"/>
    </location>
</feature>
<name>A0A5N6NBW5_9ASTR</name>
<sequence length="79" mass="9139">MKLNQQTLTQGNDEILHHGTPRAPKSESRPSNPRNRFRDSRSNEEIEETQSKSEERTKIPGVARAKGRWSNKPQYHSKV</sequence>
<gene>
    <name evidence="2" type="ORF">E3N88_22865</name>
</gene>
<organism evidence="2 3">
    <name type="scientific">Mikania micrantha</name>
    <name type="common">bitter vine</name>
    <dbReference type="NCBI Taxonomy" id="192012"/>
    <lineage>
        <taxon>Eukaryota</taxon>
        <taxon>Viridiplantae</taxon>
        <taxon>Streptophyta</taxon>
        <taxon>Embryophyta</taxon>
        <taxon>Tracheophyta</taxon>
        <taxon>Spermatophyta</taxon>
        <taxon>Magnoliopsida</taxon>
        <taxon>eudicotyledons</taxon>
        <taxon>Gunneridae</taxon>
        <taxon>Pentapetalae</taxon>
        <taxon>asterids</taxon>
        <taxon>campanulids</taxon>
        <taxon>Asterales</taxon>
        <taxon>Asteraceae</taxon>
        <taxon>Asteroideae</taxon>
        <taxon>Heliantheae alliance</taxon>
        <taxon>Eupatorieae</taxon>
        <taxon>Mikania</taxon>
    </lineage>
</organism>
<comment type="caution">
    <text evidence="2">The sequence shown here is derived from an EMBL/GenBank/DDBJ whole genome shotgun (WGS) entry which is preliminary data.</text>
</comment>
<reference evidence="2 3" key="1">
    <citation type="submission" date="2019-05" db="EMBL/GenBank/DDBJ databases">
        <title>Mikania micrantha, genome provides insights into the molecular mechanism of rapid growth.</title>
        <authorList>
            <person name="Liu B."/>
        </authorList>
    </citation>
    <scope>NUCLEOTIDE SEQUENCE [LARGE SCALE GENOMIC DNA]</scope>
    <source>
        <strain evidence="2">NLD-2019</strain>
        <tissue evidence="2">Leaf</tissue>
    </source>
</reference>
<dbReference type="AlphaFoldDB" id="A0A5N6NBW5"/>
<evidence type="ECO:0000313" key="2">
    <source>
        <dbReference type="EMBL" id="KAD4585264.1"/>
    </source>
</evidence>
<keyword evidence="3" id="KW-1185">Reference proteome</keyword>
<accession>A0A5N6NBW5</accession>
<protein>
    <submittedName>
        <fullName evidence="2">Uncharacterized protein</fullName>
    </submittedName>
</protein>
<dbReference type="Proteomes" id="UP000326396">
    <property type="component" value="Linkage Group LG2"/>
</dbReference>